<dbReference type="EMBL" id="LT906555">
    <property type="protein sequence ID" value="SNW62987.1"/>
    <property type="molecule type" value="Genomic_DNA"/>
</dbReference>
<evidence type="ECO:0000259" key="1">
    <source>
        <dbReference type="PROSITE" id="PS50042"/>
    </source>
</evidence>
<sequence length="77" mass="9022">MEQVNDYLYPDEYVNNKEVWLQYIKNCNPKDGKYVISDGVLHYFQSDDDRSQFIGNLPEVGRLAYIIDIPMDCSIVL</sequence>
<accession>A0A2I2L634</accession>
<protein>
    <recommendedName>
        <fullName evidence="1">Cyclic nucleotide-binding domain-containing protein</fullName>
    </recommendedName>
</protein>
<dbReference type="KEGG" id="vg:35381745"/>
<proteinExistence type="predicted"/>
<organism evidence="2">
    <name type="scientific">Orpheovirus IHUMI-LCC2</name>
    <dbReference type="NCBI Taxonomy" id="2023057"/>
    <lineage>
        <taxon>Viruses</taxon>
        <taxon>Varidnaviria</taxon>
        <taxon>Bamfordvirae</taxon>
        <taxon>Nucleocytoviricota</taxon>
        <taxon>Megaviricetes</taxon>
        <taxon>Pimascovirales</taxon>
        <taxon>Ocovirineae</taxon>
        <taxon>Orpheoviridae</taxon>
        <taxon>Alphaorpheovirus</taxon>
        <taxon>Alphaorpheovirus massiliense</taxon>
    </lineage>
</organism>
<evidence type="ECO:0000313" key="2">
    <source>
        <dbReference type="EMBL" id="SNW62987.1"/>
    </source>
</evidence>
<dbReference type="InterPro" id="IPR000595">
    <property type="entry name" value="cNMP-bd_dom"/>
</dbReference>
<dbReference type="RefSeq" id="YP_009449289.1">
    <property type="nucleotide sequence ID" value="NC_036594.1"/>
</dbReference>
<reference evidence="2" key="1">
    <citation type="submission" date="2017-08" db="EMBL/GenBank/DDBJ databases">
        <authorList>
            <consortium name="Urmite Genomes"/>
        </authorList>
    </citation>
    <scope>NUCLEOTIDE SEQUENCE [LARGE SCALE GENOMIC DNA]</scope>
    <source>
        <strain evidence="2">IHUMI-LCC2</strain>
    </source>
</reference>
<gene>
    <name evidence="2" type="ORF">ORPV_1083</name>
</gene>
<evidence type="ECO:0000313" key="3">
    <source>
        <dbReference type="Proteomes" id="UP000236316"/>
    </source>
</evidence>
<keyword evidence="3" id="KW-1185">Reference proteome</keyword>
<name>A0A2I2L634_9VIRU</name>
<feature type="domain" description="Cyclic nucleotide-binding" evidence="1">
    <location>
        <begin position="1"/>
        <end position="77"/>
    </location>
</feature>
<dbReference type="Proteomes" id="UP000236316">
    <property type="component" value="Segment"/>
</dbReference>
<dbReference type="PROSITE" id="PS50042">
    <property type="entry name" value="CNMP_BINDING_3"/>
    <property type="match status" value="1"/>
</dbReference>
<dbReference type="GeneID" id="35381745"/>